<name>A0A4Q0AHX0_9BACT</name>
<dbReference type="AlphaFoldDB" id="A0A4Q0AHX0"/>
<dbReference type="Pfam" id="PF08378">
    <property type="entry name" value="NERD"/>
    <property type="match status" value="1"/>
</dbReference>
<sequence length="259" mass="29949">MSIRSILFRKHYLVKRTKHKDEKLVHDTPVSFLTPLPQMNPLISINEQSHAPIIYGDRPAMAEFNVDHALRQLDNEHYVVFRDLIIPSGVKSLPLTQIDHVVISIYGIFCIETKSNNGSVYGFTTSEHWKQYLGRQQYGMYNPYRQNEYHAKSLENLLHGMIKAPIHSYIAFPNAYKVIVDGKLCDMSIHGIMNKINQHTRPVYDLSSVERIAKTLAYAASKREELRPYHIAEVRKHVESKISHSLKVNHTVSKFKLRS</sequence>
<dbReference type="EMBL" id="SCKX01000001">
    <property type="protein sequence ID" value="RWZ78713.1"/>
    <property type="molecule type" value="Genomic_DNA"/>
</dbReference>
<accession>A0A4Q0AHX0</accession>
<organism evidence="2 3">
    <name type="scientific">Candidatus Microsaccharimonas sossegonensis</name>
    <dbReference type="NCBI Taxonomy" id="2506948"/>
    <lineage>
        <taxon>Bacteria</taxon>
        <taxon>Candidatus Saccharimonadota</taxon>
        <taxon>Candidatus Saccharimonadia</taxon>
        <taxon>Candidatus Saccharimonadales</taxon>
        <taxon>Candidatus Saccharimonadaceae</taxon>
        <taxon>Candidatus Microsaccharimonas</taxon>
    </lineage>
</organism>
<evidence type="ECO:0000313" key="2">
    <source>
        <dbReference type="EMBL" id="RWZ78713.1"/>
    </source>
</evidence>
<comment type="caution">
    <text evidence="2">The sequence shown here is derived from an EMBL/GenBank/DDBJ whole genome shotgun (WGS) entry which is preliminary data.</text>
</comment>
<reference evidence="2" key="1">
    <citation type="submission" date="2019-01" db="EMBL/GenBank/DDBJ databases">
        <title>Genomic signatures and co-occurrence patterns of the ultra-small Saccharimodia (Patescibacteria phylum) suggest a symbiotic lifestyle.</title>
        <authorList>
            <person name="Lemos L."/>
            <person name="Medeiros J."/>
            <person name="Andreote F."/>
            <person name="Fernandes G."/>
            <person name="Varani A."/>
            <person name="Oliveira G."/>
            <person name="Pylro V."/>
        </authorList>
    </citation>
    <scope>NUCLEOTIDE SEQUENCE [LARGE SCALE GENOMIC DNA]</scope>
    <source>
        <strain evidence="2">AMD02</strain>
    </source>
</reference>
<protein>
    <submittedName>
        <fullName evidence="2">NERD domain-containing protein</fullName>
    </submittedName>
</protein>
<keyword evidence="3" id="KW-1185">Reference proteome</keyword>
<dbReference type="Proteomes" id="UP000289257">
    <property type="component" value="Unassembled WGS sequence"/>
</dbReference>
<proteinExistence type="predicted"/>
<evidence type="ECO:0000259" key="1">
    <source>
        <dbReference type="PROSITE" id="PS50965"/>
    </source>
</evidence>
<feature type="domain" description="NERD" evidence="1">
    <location>
        <begin position="58"/>
        <end position="177"/>
    </location>
</feature>
<gene>
    <name evidence="2" type="ORF">EOT05_03115</name>
</gene>
<dbReference type="InterPro" id="IPR011528">
    <property type="entry name" value="NERD"/>
</dbReference>
<evidence type="ECO:0000313" key="3">
    <source>
        <dbReference type="Proteomes" id="UP000289257"/>
    </source>
</evidence>
<dbReference type="PROSITE" id="PS50965">
    <property type="entry name" value="NERD"/>
    <property type="match status" value="1"/>
</dbReference>